<sequence>MRTTDRTLHLGHARPSLPLTARLTLAFDKMASVWRTLRNRREINSLNELNDSQLMDIGLTRHDIESALNTSTFFEDPSSYLTNSARRRTRFLGLNNFRR</sequence>
<dbReference type="KEGG" id="rjg:CCGE525_04700"/>
<dbReference type="Pfam" id="PF06568">
    <property type="entry name" value="YjiS-like"/>
    <property type="match status" value="1"/>
</dbReference>
<dbReference type="InterPro" id="IPR009506">
    <property type="entry name" value="YjiS-like"/>
</dbReference>
<keyword evidence="3" id="KW-1185">Reference proteome</keyword>
<accession>A0A387FL62</accession>
<dbReference type="OrthoDB" id="8420502at2"/>
<organism evidence="2 3">
    <name type="scientific">Rhizobium jaguaris</name>
    <dbReference type="NCBI Taxonomy" id="1312183"/>
    <lineage>
        <taxon>Bacteria</taxon>
        <taxon>Pseudomonadati</taxon>
        <taxon>Pseudomonadota</taxon>
        <taxon>Alphaproteobacteria</taxon>
        <taxon>Hyphomicrobiales</taxon>
        <taxon>Rhizobiaceae</taxon>
        <taxon>Rhizobium/Agrobacterium group</taxon>
        <taxon>Rhizobium</taxon>
    </lineage>
</organism>
<dbReference type="EMBL" id="CP032694">
    <property type="protein sequence ID" value="AYG58187.1"/>
    <property type="molecule type" value="Genomic_DNA"/>
</dbReference>
<protein>
    <submittedName>
        <fullName evidence="2">DUF1127 domain-containing protein</fullName>
    </submittedName>
</protein>
<evidence type="ECO:0000259" key="1">
    <source>
        <dbReference type="Pfam" id="PF06568"/>
    </source>
</evidence>
<dbReference type="Proteomes" id="UP000282195">
    <property type="component" value="Chromosome"/>
</dbReference>
<reference evidence="2 3" key="1">
    <citation type="submission" date="2018-10" db="EMBL/GenBank/DDBJ databases">
        <title>Rhizobium etli, R. leguminosarum and a new Rhizobium genospecies from Phaseolus dumosus.</title>
        <authorList>
            <person name="Ramirez-Puebla S.T."/>
            <person name="Rogel-Hernandez M.A."/>
            <person name="Guerrero G."/>
            <person name="Ormeno-Orrillo E."/>
            <person name="Martinez-Romero J.C."/>
            <person name="Negrete-Yankelevich S."/>
            <person name="Martinez-Romero E."/>
        </authorList>
    </citation>
    <scope>NUCLEOTIDE SEQUENCE [LARGE SCALE GENOMIC DNA]</scope>
    <source>
        <strain evidence="2 3">CCGE525</strain>
    </source>
</reference>
<name>A0A387FL62_9HYPH</name>
<dbReference type="AlphaFoldDB" id="A0A387FL62"/>
<gene>
    <name evidence="2" type="ORF">CCGE525_04700</name>
</gene>
<proteinExistence type="predicted"/>
<feature type="domain" description="YjiS-like" evidence="1">
    <location>
        <begin position="31"/>
        <end position="65"/>
    </location>
</feature>
<evidence type="ECO:0000313" key="2">
    <source>
        <dbReference type="EMBL" id="AYG58187.1"/>
    </source>
</evidence>
<evidence type="ECO:0000313" key="3">
    <source>
        <dbReference type="Proteomes" id="UP000282195"/>
    </source>
</evidence>
<dbReference type="RefSeq" id="WP_120703267.1">
    <property type="nucleotide sequence ID" value="NZ_CP032694.1"/>
</dbReference>